<dbReference type="PRINTS" id="PR00080">
    <property type="entry name" value="SDRFAMILY"/>
</dbReference>
<evidence type="ECO:0000256" key="2">
    <source>
        <dbReference type="ARBA" id="ARBA00023002"/>
    </source>
</evidence>
<dbReference type="FunFam" id="3.40.50.720:FF:000084">
    <property type="entry name" value="Short-chain dehydrogenase reductase"/>
    <property type="match status" value="1"/>
</dbReference>
<dbReference type="RefSeq" id="WP_013861574.1">
    <property type="nucleotide sequence ID" value="NC_015635.1"/>
</dbReference>
<dbReference type="EC" id="1.1.1.53" evidence="3"/>
<dbReference type="SUPFAM" id="SSF51735">
    <property type="entry name" value="NAD(P)-binding Rossmann-fold domains"/>
    <property type="match status" value="1"/>
</dbReference>
<evidence type="ECO:0000256" key="1">
    <source>
        <dbReference type="ARBA" id="ARBA00006484"/>
    </source>
</evidence>
<dbReference type="Pfam" id="PF13561">
    <property type="entry name" value="adh_short_C2"/>
    <property type="match status" value="1"/>
</dbReference>
<dbReference type="GO" id="GO:0030497">
    <property type="term" value="P:fatty acid elongation"/>
    <property type="evidence" value="ECO:0007669"/>
    <property type="project" value="TreeGrafter"/>
</dbReference>
<name>F5XKZ7_MICPN</name>
<dbReference type="eggNOG" id="COG1028">
    <property type="taxonomic scope" value="Bacteria"/>
</dbReference>
<sequence>MTDRPAPRSPGRFADRVVVVTGAAHGIGRAVAERLGAEGARLVLGDLDQATAAEVAAGLAPGRAIAVECDLHSTNSVNELLDRAVTAYGQVDVLVNVAGGTIPMPAFDEISDDDWQRVLDLNLTGTMRCIRAALPQLRKRPTGASIVSISSVNGLAAFGDEPYSSSKAALTMLTRNLAVELGPAGIRVNAVAPGTIRTRVWDGQPGGADRLRPLYPLGRVGEPADIAAAVAFLASDDAAWITGVTLPVDGGALAGPAQLMPLLGGPLSSATGLTD</sequence>
<dbReference type="KEGG" id="mph:MLP_06710"/>
<dbReference type="PROSITE" id="PS00061">
    <property type="entry name" value="ADH_SHORT"/>
    <property type="match status" value="1"/>
</dbReference>
<organism evidence="3 4">
    <name type="scientific">Microlunatus phosphovorus (strain ATCC 700054 / DSM 10555 / JCM 9379 / NBRC 101784 / NCIMB 13414 / VKM Ac-1990 / NM-1)</name>
    <dbReference type="NCBI Taxonomy" id="1032480"/>
    <lineage>
        <taxon>Bacteria</taxon>
        <taxon>Bacillati</taxon>
        <taxon>Actinomycetota</taxon>
        <taxon>Actinomycetes</taxon>
        <taxon>Propionibacteriales</taxon>
        <taxon>Propionibacteriaceae</taxon>
        <taxon>Microlunatus</taxon>
    </lineage>
</organism>
<evidence type="ECO:0000313" key="3">
    <source>
        <dbReference type="EMBL" id="BAK33685.1"/>
    </source>
</evidence>
<dbReference type="OrthoDB" id="517007at2"/>
<keyword evidence="2 3" id="KW-0560">Oxidoreductase</keyword>
<dbReference type="InterPro" id="IPR020904">
    <property type="entry name" value="Sc_DH/Rdtase_CS"/>
</dbReference>
<keyword evidence="4" id="KW-1185">Reference proteome</keyword>
<dbReference type="GO" id="GO:0047044">
    <property type="term" value="F:androstan-3-alpha,17-beta-diol dehydrogenase (NAD+) activity"/>
    <property type="evidence" value="ECO:0007669"/>
    <property type="project" value="UniProtKB-EC"/>
</dbReference>
<comment type="similarity">
    <text evidence="1">Belongs to the short-chain dehydrogenases/reductases (SDR) family.</text>
</comment>
<dbReference type="PANTHER" id="PTHR42760">
    <property type="entry name" value="SHORT-CHAIN DEHYDROGENASES/REDUCTASES FAMILY MEMBER"/>
    <property type="match status" value="1"/>
</dbReference>
<protein>
    <submittedName>
        <fullName evidence="3">Putative 3-alpha-(Or 20-beta)-hydroxysteroid dehydrogenase</fullName>
        <ecNumber evidence="3">1.1.1.53</ecNumber>
    </submittedName>
</protein>
<dbReference type="Gene3D" id="3.40.50.720">
    <property type="entry name" value="NAD(P)-binding Rossmann-like Domain"/>
    <property type="match status" value="1"/>
</dbReference>
<dbReference type="NCBIfam" id="NF005559">
    <property type="entry name" value="PRK07231.1"/>
    <property type="match status" value="1"/>
</dbReference>
<dbReference type="InterPro" id="IPR036291">
    <property type="entry name" value="NAD(P)-bd_dom_sf"/>
</dbReference>
<dbReference type="InterPro" id="IPR002347">
    <property type="entry name" value="SDR_fam"/>
</dbReference>
<dbReference type="PANTHER" id="PTHR42760:SF135">
    <property type="entry name" value="BLL7886 PROTEIN"/>
    <property type="match status" value="1"/>
</dbReference>
<dbReference type="STRING" id="1032480.MLP_06710"/>
<dbReference type="HOGENOM" id="CLU_010194_1_2_11"/>
<dbReference type="PRINTS" id="PR00081">
    <property type="entry name" value="GDHRDH"/>
</dbReference>
<dbReference type="EMBL" id="AP012204">
    <property type="protein sequence ID" value="BAK33685.1"/>
    <property type="molecule type" value="Genomic_DNA"/>
</dbReference>
<accession>F5XKZ7</accession>
<proteinExistence type="inferred from homology"/>
<gene>
    <name evidence="3" type="ordered locus">MLP_06710</name>
</gene>
<dbReference type="AlphaFoldDB" id="F5XKZ7"/>
<dbReference type="Proteomes" id="UP000007947">
    <property type="component" value="Chromosome"/>
</dbReference>
<reference evidence="3 4" key="1">
    <citation type="submission" date="2011-05" db="EMBL/GenBank/DDBJ databases">
        <title>Whole genome sequence of Microlunatus phosphovorus NM-1.</title>
        <authorList>
            <person name="Hosoyama A."/>
            <person name="Sasaki K."/>
            <person name="Harada T."/>
            <person name="Igarashi R."/>
            <person name="Kawakoshi A."/>
            <person name="Sasagawa M."/>
            <person name="Fukada J."/>
            <person name="Nakamura S."/>
            <person name="Katano Y."/>
            <person name="Hanada S."/>
            <person name="Kamagata Y."/>
            <person name="Nakamura N."/>
            <person name="Yamazaki S."/>
            <person name="Fujita N."/>
        </authorList>
    </citation>
    <scope>NUCLEOTIDE SEQUENCE [LARGE SCALE GENOMIC DNA]</scope>
    <source>
        <strain evidence="4">ATCC 700054 / DSM 10555 / JCM 9379 / NBRC 101784 / NCIMB 13414 / VKM Ac-1990 / NM-1</strain>
    </source>
</reference>
<evidence type="ECO:0000313" key="4">
    <source>
        <dbReference type="Proteomes" id="UP000007947"/>
    </source>
</evidence>
<dbReference type="CDD" id="cd05233">
    <property type="entry name" value="SDR_c"/>
    <property type="match status" value="1"/>
</dbReference>